<dbReference type="Proteomes" id="UP000472265">
    <property type="component" value="Chromosome 17"/>
</dbReference>
<dbReference type="Gene3D" id="3.40.50.150">
    <property type="entry name" value="Vaccinia Virus protein VP39"/>
    <property type="match status" value="1"/>
</dbReference>
<dbReference type="InterPro" id="IPR041698">
    <property type="entry name" value="Methyltransf_25"/>
</dbReference>
<keyword evidence="3" id="KW-1185">Reference proteome</keyword>
<dbReference type="SUPFAM" id="SSF53335">
    <property type="entry name" value="S-adenosyl-L-methionine-dependent methyltransferases"/>
    <property type="match status" value="1"/>
</dbReference>
<dbReference type="CDD" id="cd02440">
    <property type="entry name" value="AdoMet_MTases"/>
    <property type="match status" value="1"/>
</dbReference>
<organism evidence="2 3">
    <name type="scientific">Sparus aurata</name>
    <name type="common">Gilthead sea bream</name>
    <dbReference type="NCBI Taxonomy" id="8175"/>
    <lineage>
        <taxon>Eukaryota</taxon>
        <taxon>Metazoa</taxon>
        <taxon>Chordata</taxon>
        <taxon>Craniata</taxon>
        <taxon>Vertebrata</taxon>
        <taxon>Euteleostomi</taxon>
        <taxon>Actinopterygii</taxon>
        <taxon>Neopterygii</taxon>
        <taxon>Teleostei</taxon>
        <taxon>Neoteleostei</taxon>
        <taxon>Acanthomorphata</taxon>
        <taxon>Eupercaria</taxon>
        <taxon>Spariformes</taxon>
        <taxon>Sparidae</taxon>
        <taxon>Sparus</taxon>
    </lineage>
</organism>
<proteinExistence type="predicted"/>
<protein>
    <submittedName>
        <fullName evidence="2">Methyltransferase-like protein 27</fullName>
    </submittedName>
</protein>
<feature type="domain" description="Methyltransferase" evidence="1">
    <location>
        <begin position="69"/>
        <end position="160"/>
    </location>
</feature>
<gene>
    <name evidence="2" type="primary">LOC115566883</name>
</gene>
<dbReference type="InterPro" id="IPR029063">
    <property type="entry name" value="SAM-dependent_MTases_sf"/>
</dbReference>
<reference evidence="2" key="2">
    <citation type="submission" date="2025-08" db="UniProtKB">
        <authorList>
            <consortium name="Ensembl"/>
        </authorList>
    </citation>
    <scope>IDENTIFICATION</scope>
</reference>
<dbReference type="AlphaFoldDB" id="A0A671VKW6"/>
<reference evidence="2" key="1">
    <citation type="submission" date="2021-04" db="EMBL/GenBank/DDBJ databases">
        <authorList>
            <consortium name="Wellcome Sanger Institute Data Sharing"/>
        </authorList>
    </citation>
    <scope>NUCLEOTIDE SEQUENCE [LARGE SCALE GENOMIC DNA]</scope>
</reference>
<dbReference type="PANTHER" id="PTHR43591:SF101">
    <property type="entry name" value="METHYLTRANSFERASE-LIKE PROTEIN 27"/>
    <property type="match status" value="1"/>
</dbReference>
<evidence type="ECO:0000313" key="2">
    <source>
        <dbReference type="Ensembl" id="ENSSAUP00010026302.1"/>
    </source>
</evidence>
<reference evidence="2" key="3">
    <citation type="submission" date="2025-09" db="UniProtKB">
        <authorList>
            <consortium name="Ensembl"/>
        </authorList>
    </citation>
    <scope>IDENTIFICATION</scope>
</reference>
<name>A0A671VKW6_SPAAU</name>
<dbReference type="Ensembl" id="ENSSAUT00010027775.1">
    <property type="protein sequence ID" value="ENSSAUP00010026302.1"/>
    <property type="gene ID" value="ENSSAUG00010011420.1"/>
</dbReference>
<dbReference type="PANTHER" id="PTHR43591">
    <property type="entry name" value="METHYLTRANSFERASE"/>
    <property type="match status" value="1"/>
</dbReference>
<dbReference type="OrthoDB" id="3647at2759"/>
<sequence>MADCSRTVDDVKSLMESFSGSGPQQMTEFYDRWAPTYEQDSNALNYRPAHLAVDLVNSKFSGSREEAQVLDLACGTGLVAKLMSELGFRHFVGVDCSKGMLDQAAKTGLYQDLKLATLGAEPLPAETGTFDVVMIIGALHEDYVPISVVREICDALRSGGFACMTTVDPSSESGDSYRASLQRELQLMEEEGRWTHVSTQQIEQYMLNVFDDHDDKQGEQYFQGTMYLYRKSLN</sequence>
<dbReference type="GeneTree" id="ENSGT00530000063975"/>
<evidence type="ECO:0000259" key="1">
    <source>
        <dbReference type="Pfam" id="PF13649"/>
    </source>
</evidence>
<evidence type="ECO:0000313" key="3">
    <source>
        <dbReference type="Proteomes" id="UP000472265"/>
    </source>
</evidence>
<dbReference type="InParanoid" id="A0A671VKW6"/>
<accession>A0A671VKW6</accession>
<dbReference type="Pfam" id="PF13649">
    <property type="entry name" value="Methyltransf_25"/>
    <property type="match status" value="1"/>
</dbReference>